<dbReference type="EMBL" id="CAMXCT030001125">
    <property type="protein sequence ID" value="CAL4774317.1"/>
    <property type="molecule type" value="Genomic_DNA"/>
</dbReference>
<feature type="domain" description="PDZ" evidence="1">
    <location>
        <begin position="133"/>
        <end position="218"/>
    </location>
</feature>
<evidence type="ECO:0000313" key="3">
    <source>
        <dbReference type="EMBL" id="CAL4774317.1"/>
    </source>
</evidence>
<reference evidence="3 4" key="2">
    <citation type="submission" date="2024-05" db="EMBL/GenBank/DDBJ databases">
        <authorList>
            <person name="Chen Y."/>
            <person name="Shah S."/>
            <person name="Dougan E. K."/>
            <person name="Thang M."/>
            <person name="Chan C."/>
        </authorList>
    </citation>
    <scope>NUCLEOTIDE SEQUENCE [LARGE SCALE GENOMIC DNA]</scope>
</reference>
<dbReference type="SUPFAM" id="SSF50156">
    <property type="entry name" value="PDZ domain-like"/>
    <property type="match status" value="1"/>
</dbReference>
<proteinExistence type="predicted"/>
<dbReference type="InterPro" id="IPR001478">
    <property type="entry name" value="PDZ"/>
</dbReference>
<evidence type="ECO:0000313" key="2">
    <source>
        <dbReference type="EMBL" id="CAI3987005.1"/>
    </source>
</evidence>
<evidence type="ECO:0000259" key="1">
    <source>
        <dbReference type="PROSITE" id="PS50106"/>
    </source>
</evidence>
<dbReference type="Gene3D" id="2.30.42.10">
    <property type="match status" value="1"/>
</dbReference>
<dbReference type="Pfam" id="PF00595">
    <property type="entry name" value="PDZ"/>
    <property type="match status" value="1"/>
</dbReference>
<dbReference type="InterPro" id="IPR036034">
    <property type="entry name" value="PDZ_sf"/>
</dbReference>
<accession>A0A9P1FU77</accession>
<gene>
    <name evidence="2" type="ORF">C1SCF055_LOCUS14314</name>
</gene>
<dbReference type="SMART" id="SM00228">
    <property type="entry name" value="PDZ"/>
    <property type="match status" value="1"/>
</dbReference>
<comment type="caution">
    <text evidence="2">The sequence shown here is derived from an EMBL/GenBank/DDBJ whole genome shotgun (WGS) entry which is preliminary data.</text>
</comment>
<dbReference type="EMBL" id="CAMXCT010001125">
    <property type="protein sequence ID" value="CAI3987005.1"/>
    <property type="molecule type" value="Genomic_DNA"/>
</dbReference>
<dbReference type="AlphaFoldDB" id="A0A9P1FU77"/>
<name>A0A9P1FU77_9DINO</name>
<organism evidence="2">
    <name type="scientific">Cladocopium goreaui</name>
    <dbReference type="NCBI Taxonomy" id="2562237"/>
    <lineage>
        <taxon>Eukaryota</taxon>
        <taxon>Sar</taxon>
        <taxon>Alveolata</taxon>
        <taxon>Dinophyceae</taxon>
        <taxon>Suessiales</taxon>
        <taxon>Symbiodiniaceae</taxon>
        <taxon>Cladocopium</taxon>
    </lineage>
</organism>
<keyword evidence="4" id="KW-1185">Reference proteome</keyword>
<protein>
    <recommendedName>
        <fullName evidence="1">PDZ domain-containing protein</fullName>
    </recommendedName>
</protein>
<dbReference type="PROSITE" id="PS50106">
    <property type="entry name" value="PDZ"/>
    <property type="match status" value="1"/>
</dbReference>
<dbReference type="EMBL" id="CAMXCT020001125">
    <property type="protein sequence ID" value="CAL1140380.1"/>
    <property type="molecule type" value="Genomic_DNA"/>
</dbReference>
<dbReference type="Proteomes" id="UP001152797">
    <property type="component" value="Unassembled WGS sequence"/>
</dbReference>
<reference evidence="2" key="1">
    <citation type="submission" date="2022-10" db="EMBL/GenBank/DDBJ databases">
        <authorList>
            <person name="Chen Y."/>
            <person name="Dougan E. K."/>
            <person name="Chan C."/>
            <person name="Rhodes N."/>
            <person name="Thang M."/>
        </authorList>
    </citation>
    <scope>NUCLEOTIDE SEQUENCE</scope>
</reference>
<sequence length="249" mass="27824">MMPCRDQAMAFRMGGSARLSPDHRNGQKAWLATAALVCLLWRAQVSFVQVRRGMAKVSDFSLRAKAPEVQPEPDFGADFAKAMKEGLGLNEQYEQQELTAQQRITPIDRLFGWDRAIIASRDDLDPFMDSMDEMNYVTVSLAKPLGLEFVENSDDEGNGVMIDKVAANSNADQTGLLRAGYHLIFVNGTPVHGLSFDDAIQPIMDSEGSVTLTFFTGEGEYFYGDFKPEDEWLENFRQKTLAGSMEEEQ</sequence>
<evidence type="ECO:0000313" key="4">
    <source>
        <dbReference type="Proteomes" id="UP001152797"/>
    </source>
</evidence>
<dbReference type="OrthoDB" id="10261837at2759"/>
<dbReference type="CDD" id="cd00136">
    <property type="entry name" value="PDZ_canonical"/>
    <property type="match status" value="1"/>
</dbReference>